<evidence type="ECO:0000313" key="1">
    <source>
        <dbReference type="EMBL" id="MBC8539020.1"/>
    </source>
</evidence>
<dbReference type="PANTHER" id="PTHR31891">
    <property type="entry name" value="FORMAMIDASE C869.04-RELATED"/>
    <property type="match status" value="1"/>
</dbReference>
<protein>
    <submittedName>
        <fullName evidence="1">Acetamidase/formamidase family protein</fullName>
    </submittedName>
</protein>
<dbReference type="Gene3D" id="3.10.28.20">
    <property type="entry name" value="Acetamidase/Formamidase-like domains"/>
    <property type="match status" value="1"/>
</dbReference>
<dbReference type="PANTHER" id="PTHR31891:SF1">
    <property type="entry name" value="FORMAMIDASE C869.04-RELATED"/>
    <property type="match status" value="1"/>
</dbReference>
<comment type="caution">
    <text evidence="1">The sequence shown here is derived from an EMBL/GenBank/DDBJ whole genome shotgun (WGS) entry which is preliminary data.</text>
</comment>
<dbReference type="SUPFAM" id="SSF141130">
    <property type="entry name" value="Acetamidase/Formamidase-like"/>
    <property type="match status" value="1"/>
</dbReference>
<dbReference type="Proteomes" id="UP000617951">
    <property type="component" value="Unassembled WGS sequence"/>
</dbReference>
<name>A0A926DHI2_9FIRM</name>
<keyword evidence="2" id="KW-1185">Reference proteome</keyword>
<gene>
    <name evidence="1" type="ORF">H8693_08740</name>
</gene>
<evidence type="ECO:0000313" key="2">
    <source>
        <dbReference type="Proteomes" id="UP000617951"/>
    </source>
</evidence>
<proteinExistence type="predicted"/>
<dbReference type="EMBL" id="JACRSS010000004">
    <property type="protein sequence ID" value="MBC8539020.1"/>
    <property type="molecule type" value="Genomic_DNA"/>
</dbReference>
<dbReference type="AlphaFoldDB" id="A0A926DHI2"/>
<dbReference type="Pfam" id="PF03069">
    <property type="entry name" value="FmdA_AmdA"/>
    <property type="match status" value="2"/>
</dbReference>
<dbReference type="Gene3D" id="2.60.120.580">
    <property type="entry name" value="Acetamidase/Formamidase-like domains"/>
    <property type="match status" value="2"/>
</dbReference>
<reference evidence="1" key="1">
    <citation type="submission" date="2020-08" db="EMBL/GenBank/DDBJ databases">
        <title>Genome public.</title>
        <authorList>
            <person name="Liu C."/>
            <person name="Sun Q."/>
        </authorList>
    </citation>
    <scope>NUCLEOTIDE SEQUENCE</scope>
    <source>
        <strain evidence="1">NSJ-63</strain>
    </source>
</reference>
<dbReference type="GO" id="GO:0016811">
    <property type="term" value="F:hydrolase activity, acting on carbon-nitrogen (but not peptide) bonds, in linear amides"/>
    <property type="evidence" value="ECO:0007669"/>
    <property type="project" value="InterPro"/>
</dbReference>
<dbReference type="InterPro" id="IPR004304">
    <property type="entry name" value="FmdA_AmdA"/>
</dbReference>
<dbReference type="RefSeq" id="WP_249280654.1">
    <property type="nucleotide sequence ID" value="NZ_JACRSS010000004.1"/>
</dbReference>
<accession>A0A926DHI2</accession>
<sequence>MQEIRLERSQYQCVISPYAAPVAHVRDGETAVFYTEDAFWGDLTSEDLDPKQLNTYSNPLVGPVYVEGAHPGDALKISILDITPTRDIAVSCIHREFGALQYNRRVKFLNDPLPLKVYLYHYKDGVYSHGNRLSFSPDPFIGTIATAPEIQAPSSNTPFEQGGNMDVPDVKPGNILYLPIQKEGAYLYLGDCHARQGQGEACGAALEIAARVTLKLEVVPGLTLRQPRIESPTELMCIGSARPMEDAARIACYELVQWMIELGWDAMDAYQAITMDSSLYVGNMVDPNYSLVAKVAKELAYRK</sequence>
<organism evidence="1 2">
    <name type="scientific">Guopingia tenuis</name>
    <dbReference type="NCBI Taxonomy" id="2763656"/>
    <lineage>
        <taxon>Bacteria</taxon>
        <taxon>Bacillati</taxon>
        <taxon>Bacillota</taxon>
        <taxon>Clostridia</taxon>
        <taxon>Christensenellales</taxon>
        <taxon>Christensenellaceae</taxon>
        <taxon>Guopingia</taxon>
    </lineage>
</organism>